<evidence type="ECO:0000256" key="8">
    <source>
        <dbReference type="ARBA" id="ARBA00023014"/>
    </source>
</evidence>
<reference evidence="12 13" key="1">
    <citation type="submission" date="2020-11" db="EMBL/GenBank/DDBJ databases">
        <authorList>
            <person name="Lassalle F."/>
        </authorList>
    </citation>
    <scope>NUCLEOTIDE SEQUENCE [LARGE SCALE GENOMIC DNA]</scope>
    <source>
        <strain evidence="12 13">JC140</strain>
    </source>
</reference>
<dbReference type="Pfam" id="PF03167">
    <property type="entry name" value="UDG"/>
    <property type="match status" value="1"/>
</dbReference>
<gene>
    <name evidence="12" type="ORF">REJC140_00775</name>
</gene>
<keyword evidence="9" id="KW-0234">DNA repair</keyword>
<evidence type="ECO:0000256" key="6">
    <source>
        <dbReference type="ARBA" id="ARBA00022801"/>
    </source>
</evidence>
<dbReference type="NCBIfam" id="TIGR03914">
    <property type="entry name" value="UDG_fam_dom"/>
    <property type="match status" value="1"/>
</dbReference>
<dbReference type="InterPro" id="IPR005273">
    <property type="entry name" value="Ura-DNA_glyco_family4"/>
</dbReference>
<dbReference type="PANTHER" id="PTHR33693:SF9">
    <property type="entry name" value="TYPE-4 URACIL-DNA GLYCOSYLASE"/>
    <property type="match status" value="1"/>
</dbReference>
<sequence length="211" mass="23172">MESNHAGPAFQTPGQPGDDLHAVRTIAEDCTRCDLYRHATHVVFGEGSPDADVVLVGEQPGDKEDLAARPFVGPAGRLLDRCLEEADVDRTRCYVTNAVKHFKFTPRGKRRIHAKPNAGETRACAWWLAAELRIIRPSLVVALGATALFSLLGKDAKVTRDGGRVLQAPDGLSVLVTIHPSALLRTMDRPESAQERQRFIDELRQIANYVS</sequence>
<evidence type="ECO:0000256" key="2">
    <source>
        <dbReference type="ARBA" id="ARBA00019403"/>
    </source>
</evidence>
<keyword evidence="3" id="KW-0004">4Fe-4S</keyword>
<organism evidence="12 13">
    <name type="scientific">Pseudorhizobium endolithicum</name>
    <dbReference type="NCBI Taxonomy" id="1191678"/>
    <lineage>
        <taxon>Bacteria</taxon>
        <taxon>Pseudomonadati</taxon>
        <taxon>Pseudomonadota</taxon>
        <taxon>Alphaproteobacteria</taxon>
        <taxon>Hyphomicrobiales</taxon>
        <taxon>Rhizobiaceae</taxon>
        <taxon>Rhizobium/Agrobacterium group</taxon>
        <taxon>Pseudorhizobium</taxon>
    </lineage>
</organism>
<dbReference type="EMBL" id="CABFWF030000012">
    <property type="protein sequence ID" value="CAD7039635.1"/>
    <property type="molecule type" value="Genomic_DNA"/>
</dbReference>
<evidence type="ECO:0000256" key="7">
    <source>
        <dbReference type="ARBA" id="ARBA00023004"/>
    </source>
</evidence>
<dbReference type="NCBIfam" id="TIGR00758">
    <property type="entry name" value="UDG_fam4"/>
    <property type="match status" value="1"/>
</dbReference>
<keyword evidence="6" id="KW-0378">Hydrolase</keyword>
<dbReference type="PANTHER" id="PTHR33693">
    <property type="entry name" value="TYPE-5 URACIL-DNA GLYCOSYLASE"/>
    <property type="match status" value="1"/>
</dbReference>
<keyword evidence="7" id="KW-0408">Iron</keyword>
<dbReference type="InterPro" id="IPR036895">
    <property type="entry name" value="Uracil-DNA_glycosylase-like_sf"/>
</dbReference>
<dbReference type="Gene3D" id="3.40.470.10">
    <property type="entry name" value="Uracil-DNA glycosylase-like domain"/>
    <property type="match status" value="1"/>
</dbReference>
<dbReference type="SMART" id="SM00987">
    <property type="entry name" value="UreE_C"/>
    <property type="match status" value="1"/>
</dbReference>
<protein>
    <recommendedName>
        <fullName evidence="2">Type-4 uracil-DNA glycosylase</fullName>
    </recommendedName>
</protein>
<dbReference type="SUPFAM" id="SSF52141">
    <property type="entry name" value="Uracil-DNA glycosylase-like"/>
    <property type="match status" value="1"/>
</dbReference>
<keyword evidence="13" id="KW-1185">Reference proteome</keyword>
<evidence type="ECO:0000256" key="5">
    <source>
        <dbReference type="ARBA" id="ARBA00022763"/>
    </source>
</evidence>
<keyword evidence="4" id="KW-0479">Metal-binding</keyword>
<proteinExistence type="inferred from homology"/>
<evidence type="ECO:0000313" key="12">
    <source>
        <dbReference type="EMBL" id="CAD7039635.1"/>
    </source>
</evidence>
<evidence type="ECO:0000259" key="11">
    <source>
        <dbReference type="SMART" id="SM00986"/>
    </source>
</evidence>
<feature type="domain" description="Uracil-DNA glycosylase-like" evidence="11">
    <location>
        <begin position="44"/>
        <end position="198"/>
    </location>
</feature>
<comment type="similarity">
    <text evidence="1">Belongs to the uracil-DNA glycosylase (UDG) superfamily. Type 4 (UDGa) family.</text>
</comment>
<evidence type="ECO:0000256" key="1">
    <source>
        <dbReference type="ARBA" id="ARBA00006521"/>
    </source>
</evidence>
<keyword evidence="5" id="KW-0227">DNA damage</keyword>
<evidence type="ECO:0000256" key="10">
    <source>
        <dbReference type="SAM" id="MobiDB-lite"/>
    </source>
</evidence>
<evidence type="ECO:0000256" key="4">
    <source>
        <dbReference type="ARBA" id="ARBA00022723"/>
    </source>
</evidence>
<dbReference type="Proteomes" id="UP000606921">
    <property type="component" value="Unassembled WGS sequence"/>
</dbReference>
<dbReference type="SMART" id="SM00986">
    <property type="entry name" value="UDG"/>
    <property type="match status" value="1"/>
</dbReference>
<accession>A0ABN7JRR1</accession>
<feature type="region of interest" description="Disordered" evidence="10">
    <location>
        <begin position="1"/>
        <end position="20"/>
    </location>
</feature>
<keyword evidence="8" id="KW-0411">Iron-sulfur</keyword>
<dbReference type="CDD" id="cd10030">
    <property type="entry name" value="UDG-F4_TTUDGA_SPO1dp_like"/>
    <property type="match status" value="1"/>
</dbReference>
<dbReference type="InterPro" id="IPR051536">
    <property type="entry name" value="UDG_Type-4/5"/>
</dbReference>
<dbReference type="InterPro" id="IPR005122">
    <property type="entry name" value="Uracil-DNA_glycosylase-like"/>
</dbReference>
<evidence type="ECO:0000256" key="9">
    <source>
        <dbReference type="ARBA" id="ARBA00023204"/>
    </source>
</evidence>
<evidence type="ECO:0000313" key="13">
    <source>
        <dbReference type="Proteomes" id="UP000606921"/>
    </source>
</evidence>
<evidence type="ECO:0000256" key="3">
    <source>
        <dbReference type="ARBA" id="ARBA00022485"/>
    </source>
</evidence>
<name>A0ABN7JRR1_9HYPH</name>
<comment type="caution">
    <text evidence="12">The sequence shown here is derived from an EMBL/GenBank/DDBJ whole genome shotgun (WGS) entry which is preliminary data.</text>
</comment>
<dbReference type="RefSeq" id="WP_142592807.1">
    <property type="nucleotide sequence ID" value="NZ_CABFWF030000012.1"/>
</dbReference>